<dbReference type="Gene3D" id="3.30.230.10">
    <property type="match status" value="1"/>
</dbReference>
<keyword evidence="2 7" id="KW-0819">tRNA processing</keyword>
<dbReference type="EMBL" id="LRXL01000026">
    <property type="protein sequence ID" value="OAB80261.1"/>
    <property type="molecule type" value="Genomic_DNA"/>
</dbReference>
<evidence type="ECO:0000256" key="5">
    <source>
        <dbReference type="ARBA" id="ARBA00022801"/>
    </source>
</evidence>
<evidence type="ECO:0000256" key="4">
    <source>
        <dbReference type="ARBA" id="ARBA00022759"/>
    </source>
</evidence>
<keyword evidence="5 7" id="KW-0378">Hydrolase</keyword>
<organism evidence="9 10">
    <name type="scientific">Cochleicola gelatinilyticus</name>
    <dbReference type="NCBI Taxonomy" id="1763537"/>
    <lineage>
        <taxon>Bacteria</taxon>
        <taxon>Pseudomonadati</taxon>
        <taxon>Bacteroidota</taxon>
        <taxon>Flavobacteriia</taxon>
        <taxon>Flavobacteriales</taxon>
        <taxon>Flavobacteriaceae</taxon>
        <taxon>Cochleicola</taxon>
    </lineage>
</organism>
<dbReference type="PANTHER" id="PTHR33992:SF1">
    <property type="entry name" value="RIBONUCLEASE P PROTEIN COMPONENT"/>
    <property type="match status" value="1"/>
</dbReference>
<dbReference type="InterPro" id="IPR000100">
    <property type="entry name" value="RNase_P"/>
</dbReference>
<evidence type="ECO:0000256" key="7">
    <source>
        <dbReference type="HAMAP-Rule" id="MF_00227"/>
    </source>
</evidence>
<keyword evidence="4 7" id="KW-0255">Endonuclease</keyword>
<sequence length="121" mass="14280">MSFKFPKSERLKSRKTIETLFSEGKSFKKYPLRMLYVVPENADITQVAFAVPKRKFKLAVTRNRIKRQIREAYRIQKQEVLTNNGKKFALLFLYIGSDMPNYNTLEKSVKTLLKNLQDENN</sequence>
<dbReference type="GO" id="GO:0001682">
    <property type="term" value="P:tRNA 5'-leader removal"/>
    <property type="evidence" value="ECO:0007669"/>
    <property type="project" value="UniProtKB-UniRule"/>
</dbReference>
<dbReference type="EC" id="3.1.26.5" evidence="7 8"/>
<evidence type="ECO:0000256" key="2">
    <source>
        <dbReference type="ARBA" id="ARBA00022694"/>
    </source>
</evidence>
<comment type="caution">
    <text evidence="9">The sequence shown here is derived from an EMBL/GenBank/DDBJ whole genome shotgun (WGS) entry which is preliminary data.</text>
</comment>
<dbReference type="HAMAP" id="MF_00227">
    <property type="entry name" value="RNase_P"/>
    <property type="match status" value="1"/>
</dbReference>
<dbReference type="PROSITE" id="PS00648">
    <property type="entry name" value="RIBONUCLEASE_P"/>
    <property type="match status" value="1"/>
</dbReference>
<dbReference type="GO" id="GO:0004526">
    <property type="term" value="F:ribonuclease P activity"/>
    <property type="evidence" value="ECO:0007669"/>
    <property type="project" value="UniProtKB-UniRule"/>
</dbReference>
<keyword evidence="10" id="KW-1185">Reference proteome</keyword>
<protein>
    <recommendedName>
        <fullName evidence="7 8">Ribonuclease P protein component</fullName>
        <shortName evidence="7">RNase P protein</shortName>
        <shortName evidence="7">RNaseP protein</shortName>
        <ecNumber evidence="7 8">3.1.26.5</ecNumber>
    </recommendedName>
    <alternativeName>
        <fullName evidence="7">Protein C5</fullName>
    </alternativeName>
</protein>
<dbReference type="OrthoDB" id="1524972at2"/>
<name>A0A167J279_9FLAO</name>
<dbReference type="AlphaFoldDB" id="A0A167J279"/>
<dbReference type="Pfam" id="PF00825">
    <property type="entry name" value="Ribonuclease_P"/>
    <property type="match status" value="1"/>
</dbReference>
<evidence type="ECO:0000256" key="6">
    <source>
        <dbReference type="ARBA" id="ARBA00022884"/>
    </source>
</evidence>
<dbReference type="PANTHER" id="PTHR33992">
    <property type="entry name" value="RIBONUCLEASE P PROTEIN COMPONENT"/>
    <property type="match status" value="1"/>
</dbReference>
<comment type="similarity">
    <text evidence="7">Belongs to the RnpA family.</text>
</comment>
<dbReference type="STRING" id="1763537.ULVI_05865"/>
<keyword evidence="3 7" id="KW-0540">Nuclease</keyword>
<gene>
    <name evidence="7" type="primary">rnpA</name>
    <name evidence="9" type="ORF">ULVI_05865</name>
</gene>
<dbReference type="RefSeq" id="WP_068590661.1">
    <property type="nucleotide sequence ID" value="NZ_LRXL01000026.1"/>
</dbReference>
<dbReference type="NCBIfam" id="TIGR00188">
    <property type="entry name" value="rnpA"/>
    <property type="match status" value="1"/>
</dbReference>
<accession>A0A167J279</accession>
<dbReference type="InterPro" id="IPR020539">
    <property type="entry name" value="RNase_P_CS"/>
</dbReference>
<evidence type="ECO:0000313" key="9">
    <source>
        <dbReference type="EMBL" id="OAB80261.1"/>
    </source>
</evidence>
<comment type="function">
    <text evidence="1 7">RNaseP catalyzes the removal of the 5'-leader sequence from pre-tRNA to produce the mature 5'-terminus. It can also cleave other RNA substrates such as 4.5S RNA. The protein component plays an auxiliary but essential role in vivo by binding to the 5'-leader sequence and broadening the substrate specificity of the ribozyme.</text>
</comment>
<evidence type="ECO:0000256" key="8">
    <source>
        <dbReference type="NCBIfam" id="TIGR00188"/>
    </source>
</evidence>
<evidence type="ECO:0000313" key="10">
    <source>
        <dbReference type="Proteomes" id="UP000077013"/>
    </source>
</evidence>
<dbReference type="InterPro" id="IPR020568">
    <property type="entry name" value="Ribosomal_Su5_D2-typ_SF"/>
</dbReference>
<dbReference type="SUPFAM" id="SSF54211">
    <property type="entry name" value="Ribosomal protein S5 domain 2-like"/>
    <property type="match status" value="1"/>
</dbReference>
<comment type="catalytic activity">
    <reaction evidence="7">
        <text>Endonucleolytic cleavage of RNA, removing 5'-extranucleotides from tRNA precursor.</text>
        <dbReference type="EC" id="3.1.26.5"/>
    </reaction>
</comment>
<evidence type="ECO:0000256" key="1">
    <source>
        <dbReference type="ARBA" id="ARBA00002663"/>
    </source>
</evidence>
<reference evidence="9 10" key="1">
    <citation type="submission" date="2016-02" db="EMBL/GenBank/DDBJ databases">
        <title>Ulvibacter sp. LPB0005, isolated from Thais luteostoma.</title>
        <authorList>
            <person name="Shin S.-K."/>
            <person name="Yi H."/>
        </authorList>
    </citation>
    <scope>NUCLEOTIDE SEQUENCE [LARGE SCALE GENOMIC DNA]</scope>
    <source>
        <strain evidence="9 10">LPB0005</strain>
    </source>
</reference>
<comment type="subunit">
    <text evidence="7">Consists of a catalytic RNA component (M1 or rnpB) and a protein subunit.</text>
</comment>
<dbReference type="InterPro" id="IPR014721">
    <property type="entry name" value="Ribsml_uS5_D2-typ_fold_subgr"/>
</dbReference>
<proteinExistence type="inferred from homology"/>
<evidence type="ECO:0000256" key="3">
    <source>
        <dbReference type="ARBA" id="ARBA00022722"/>
    </source>
</evidence>
<dbReference type="GO" id="GO:0000049">
    <property type="term" value="F:tRNA binding"/>
    <property type="evidence" value="ECO:0007669"/>
    <property type="project" value="UniProtKB-UniRule"/>
</dbReference>
<dbReference type="Proteomes" id="UP000077013">
    <property type="component" value="Unassembled WGS sequence"/>
</dbReference>
<dbReference type="GO" id="GO:0042781">
    <property type="term" value="F:3'-tRNA processing endoribonuclease activity"/>
    <property type="evidence" value="ECO:0007669"/>
    <property type="project" value="TreeGrafter"/>
</dbReference>
<dbReference type="GO" id="GO:0030677">
    <property type="term" value="C:ribonuclease P complex"/>
    <property type="evidence" value="ECO:0007669"/>
    <property type="project" value="TreeGrafter"/>
</dbReference>
<keyword evidence="6 7" id="KW-0694">RNA-binding</keyword>